<dbReference type="EMBL" id="CM043790">
    <property type="protein sequence ID" value="KAI4825810.1"/>
    <property type="molecule type" value="Genomic_DNA"/>
</dbReference>
<keyword evidence="2" id="KW-1185">Reference proteome</keyword>
<name>A0ACB9XFN2_CHAAC</name>
<sequence>MSSEPSESLSSALGCACRLPSRVTRWCEAVDSRWFGRELNPGLRADKSDQGVASSTPRQQTARQEKTVKEVLKDQCPDPEDTCRSCINLLQNSGSVEAYTLSRSNPFE</sequence>
<reference evidence="1" key="1">
    <citation type="submission" date="2022-05" db="EMBL/GenBank/DDBJ databases">
        <title>Chromosome-level genome of Chaenocephalus aceratus.</title>
        <authorList>
            <person name="Park H."/>
        </authorList>
    </citation>
    <scope>NUCLEOTIDE SEQUENCE</scope>
    <source>
        <strain evidence="1">KU_202001</strain>
    </source>
</reference>
<comment type="caution">
    <text evidence="1">The sequence shown here is derived from an EMBL/GenBank/DDBJ whole genome shotgun (WGS) entry which is preliminary data.</text>
</comment>
<organism evidence="1 2">
    <name type="scientific">Chaenocephalus aceratus</name>
    <name type="common">Blackfin icefish</name>
    <name type="synonym">Chaenichthys aceratus</name>
    <dbReference type="NCBI Taxonomy" id="36190"/>
    <lineage>
        <taxon>Eukaryota</taxon>
        <taxon>Metazoa</taxon>
        <taxon>Chordata</taxon>
        <taxon>Craniata</taxon>
        <taxon>Vertebrata</taxon>
        <taxon>Euteleostomi</taxon>
        <taxon>Actinopterygii</taxon>
        <taxon>Neopterygii</taxon>
        <taxon>Teleostei</taxon>
        <taxon>Neoteleostei</taxon>
        <taxon>Acanthomorphata</taxon>
        <taxon>Eupercaria</taxon>
        <taxon>Perciformes</taxon>
        <taxon>Notothenioidei</taxon>
        <taxon>Channichthyidae</taxon>
        <taxon>Chaenocephalus</taxon>
    </lineage>
</organism>
<evidence type="ECO:0000313" key="1">
    <source>
        <dbReference type="EMBL" id="KAI4825810.1"/>
    </source>
</evidence>
<protein>
    <submittedName>
        <fullName evidence="1">Uncharacterized protein</fullName>
    </submittedName>
</protein>
<evidence type="ECO:0000313" key="2">
    <source>
        <dbReference type="Proteomes" id="UP001057452"/>
    </source>
</evidence>
<gene>
    <name evidence="1" type="ORF">KUCAC02_021476</name>
</gene>
<accession>A0ACB9XFN2</accession>
<proteinExistence type="predicted"/>
<dbReference type="Proteomes" id="UP001057452">
    <property type="component" value="Chromosome 6"/>
</dbReference>